<dbReference type="Proteomes" id="UP000488936">
    <property type="component" value="Unassembled WGS sequence"/>
</dbReference>
<dbReference type="RefSeq" id="WP_155036196.1">
    <property type="nucleotide sequence ID" value="NZ_JAYMMG010000012.1"/>
</dbReference>
<dbReference type="AlphaFoldDB" id="A0A7K1GNT9"/>
<dbReference type="InterPro" id="IPR036249">
    <property type="entry name" value="Thioredoxin-like_sf"/>
</dbReference>
<sequence>MKKLIYSTLFLTAILTITSCNDKKEKPATDNTTEVTTETKDTVETTTEEVAKAAVNKEKESLSKPYNETEDADARLNELIAQAKKEGKKVFVQAGGNWCIWCLRFNDFVQKTEELKTVVDQNYLYYHLNYSKNNKNDVVFDKYAPEGKKLGFPFFFVLDGEGKVINIISSVELEENKGYSIEKTKQMFLNNVK</sequence>
<dbReference type="PROSITE" id="PS51257">
    <property type="entry name" value="PROKAR_LIPOPROTEIN"/>
    <property type="match status" value="1"/>
</dbReference>
<evidence type="ECO:0000256" key="1">
    <source>
        <dbReference type="SAM" id="MobiDB-lite"/>
    </source>
</evidence>
<name>A0A7K1GNT9_9FLAO</name>
<evidence type="ECO:0000313" key="3">
    <source>
        <dbReference type="Proteomes" id="UP000488936"/>
    </source>
</evidence>
<dbReference type="EMBL" id="WMJY01000021">
    <property type="protein sequence ID" value="MTH30209.1"/>
    <property type="molecule type" value="Genomic_DNA"/>
</dbReference>
<feature type="region of interest" description="Disordered" evidence="1">
    <location>
        <begin position="24"/>
        <end position="46"/>
    </location>
</feature>
<gene>
    <name evidence="2" type="ORF">GJV77_09885</name>
</gene>
<evidence type="ECO:0000313" key="2">
    <source>
        <dbReference type="EMBL" id="MTH30209.1"/>
    </source>
</evidence>
<keyword evidence="3" id="KW-1185">Reference proteome</keyword>
<accession>A0A7K1GNT9</accession>
<comment type="caution">
    <text evidence="2">The sequence shown here is derived from an EMBL/GenBank/DDBJ whole genome shotgun (WGS) entry which is preliminary data.</text>
</comment>
<protein>
    <submittedName>
        <fullName evidence="2">Thioredoxin family protein</fullName>
    </submittedName>
</protein>
<dbReference type="Gene3D" id="3.40.30.10">
    <property type="entry name" value="Glutaredoxin"/>
    <property type="match status" value="1"/>
</dbReference>
<reference evidence="2 3" key="1">
    <citation type="journal article" date="2006" name="Int. J. Syst. Evol. Microbiol.">
        <title>Myroides pelagicus sp. nov., isolated from seawater in Thailand.</title>
        <authorList>
            <person name="Yoon J."/>
            <person name="Maneerat S."/>
            <person name="Kawai F."/>
            <person name="Yokota A."/>
        </authorList>
    </citation>
    <scope>NUCLEOTIDE SEQUENCE [LARGE SCALE GENOMIC DNA]</scope>
    <source>
        <strain evidence="2 3">SM1T</strain>
    </source>
</reference>
<dbReference type="Pfam" id="PF13899">
    <property type="entry name" value="Thioredoxin_7"/>
    <property type="match status" value="1"/>
</dbReference>
<dbReference type="SUPFAM" id="SSF52833">
    <property type="entry name" value="Thioredoxin-like"/>
    <property type="match status" value="1"/>
</dbReference>
<proteinExistence type="predicted"/>
<dbReference type="OrthoDB" id="195735at2"/>
<feature type="compositionally biased region" description="Basic and acidic residues" evidence="1">
    <location>
        <begin position="37"/>
        <end position="46"/>
    </location>
</feature>
<organism evidence="2 3">
    <name type="scientific">Myroides pelagicus</name>
    <dbReference type="NCBI Taxonomy" id="270914"/>
    <lineage>
        <taxon>Bacteria</taxon>
        <taxon>Pseudomonadati</taxon>
        <taxon>Bacteroidota</taxon>
        <taxon>Flavobacteriia</taxon>
        <taxon>Flavobacteriales</taxon>
        <taxon>Flavobacteriaceae</taxon>
        <taxon>Myroides</taxon>
    </lineage>
</organism>